<dbReference type="Pfam" id="PF25976">
    <property type="entry name" value="LpqB_N"/>
    <property type="match status" value="1"/>
</dbReference>
<dbReference type="InterPro" id="IPR018910">
    <property type="entry name" value="LpqB_C"/>
</dbReference>
<dbReference type="Proteomes" id="UP001500683">
    <property type="component" value="Unassembled WGS sequence"/>
</dbReference>
<keyword evidence="3" id="KW-1185">Reference proteome</keyword>
<accession>A0ABP7WL08</accession>
<protein>
    <recommendedName>
        <fullName evidence="1">GerMN domain-containing protein</fullName>
    </recommendedName>
</protein>
<comment type="caution">
    <text evidence="2">The sequence shown here is derived from an EMBL/GenBank/DDBJ whole genome shotgun (WGS) entry which is preliminary data.</text>
</comment>
<feature type="domain" description="GerMN" evidence="1">
    <location>
        <begin position="231"/>
        <end position="317"/>
    </location>
</feature>
<reference evidence="3" key="1">
    <citation type="journal article" date="2019" name="Int. J. Syst. Evol. Microbiol.">
        <title>The Global Catalogue of Microorganisms (GCM) 10K type strain sequencing project: providing services to taxonomists for standard genome sequencing and annotation.</title>
        <authorList>
            <consortium name="The Broad Institute Genomics Platform"/>
            <consortium name="The Broad Institute Genome Sequencing Center for Infectious Disease"/>
            <person name="Wu L."/>
            <person name="Ma J."/>
        </authorList>
    </citation>
    <scope>NUCLEOTIDE SEQUENCE [LARGE SCALE GENOMIC DNA]</scope>
    <source>
        <strain evidence="3">JCM 16702</strain>
    </source>
</reference>
<sequence>MIARLGREGRRDRGGRGLIRVRPPRGALAAALSLLMVTGCATVPTGGRVVSGRPVDRSEQVDDPYVRLVPVRPRAEWGPAEIVSGFLAASASFDDDQKVAREYVSPATGWRPGLRPAVTVFQNRDQPIVVKESGAQATVRLEGDQLGTIGPDGQYTADPKHVEVTFQLGKTQQGLWRITELPTEVRGGLLLTKADVDRAFRTVNLYFFGPDGRTLVPNAIFLPLANRQDLPNRLVQALLVGPTSWLAPAVRSAFPPGTRLRGGITISKDVATVDLTRQARSGSPERMSAQLGWTLRQLSEVKQFKLQIEGETVTPEGVSATQPVRAWAANAPDGESSEERSDPQSAYLIGAAGHLSQLAGDLPQPIVTGAAGRLVRPAVTPDYQEVAGLSPDSGQVLAGTLVAGSTDIQPLLTRSDPDARFTAPSFDRNGVLWTVETTKDRSTLWLRQRGRAPVRAAHWGLGGRQVLALRVARDGVRVAAIVKMDRRAQVHIGRIVRRPDGGVEVGSFLPVSSELQDAIDLSWRDYGTLAVLGRAKSDSQPLPYLVPVSGGAISSLGVGALGMPRTIAAAPKSPVLVGTRSSHETRVCRQRSHRDQFSEWVCAIPGSDPTYAQ</sequence>
<dbReference type="EMBL" id="BAAAZG010000047">
    <property type="protein sequence ID" value="GAA4091301.1"/>
    <property type="molecule type" value="Genomic_DNA"/>
</dbReference>
<dbReference type="Pfam" id="PF10647">
    <property type="entry name" value="Gmad1"/>
    <property type="match status" value="1"/>
</dbReference>
<evidence type="ECO:0000313" key="2">
    <source>
        <dbReference type="EMBL" id="GAA4091301.1"/>
    </source>
</evidence>
<organism evidence="2 3">
    <name type="scientific">Actinomadura miaoliensis</name>
    <dbReference type="NCBI Taxonomy" id="430685"/>
    <lineage>
        <taxon>Bacteria</taxon>
        <taxon>Bacillati</taxon>
        <taxon>Actinomycetota</taxon>
        <taxon>Actinomycetes</taxon>
        <taxon>Streptosporangiales</taxon>
        <taxon>Thermomonosporaceae</taxon>
        <taxon>Actinomadura</taxon>
    </lineage>
</organism>
<name>A0ABP7WL08_9ACTN</name>
<dbReference type="InterPro" id="IPR059026">
    <property type="entry name" value="LpqB_N"/>
</dbReference>
<proteinExistence type="predicted"/>
<dbReference type="Pfam" id="PF10646">
    <property type="entry name" value="Germane"/>
    <property type="match status" value="1"/>
</dbReference>
<dbReference type="SMART" id="SM00909">
    <property type="entry name" value="Germane"/>
    <property type="match status" value="1"/>
</dbReference>
<evidence type="ECO:0000313" key="3">
    <source>
        <dbReference type="Proteomes" id="UP001500683"/>
    </source>
</evidence>
<dbReference type="InterPro" id="IPR019606">
    <property type="entry name" value="GerMN"/>
</dbReference>
<evidence type="ECO:0000259" key="1">
    <source>
        <dbReference type="SMART" id="SM00909"/>
    </source>
</evidence>
<gene>
    <name evidence="2" type="ORF">GCM10022214_60410</name>
</gene>